<evidence type="ECO:0000259" key="5">
    <source>
        <dbReference type="PROSITE" id="PS51384"/>
    </source>
</evidence>
<dbReference type="InterPro" id="IPR005302">
    <property type="entry name" value="MoCF_Sase_C"/>
</dbReference>
<dbReference type="Pfam" id="PF00970">
    <property type="entry name" value="FAD_binding_6"/>
    <property type="match status" value="1"/>
</dbReference>
<dbReference type="Pfam" id="PF00175">
    <property type="entry name" value="NAD_binding_1"/>
    <property type="match status" value="1"/>
</dbReference>
<dbReference type="SUPFAM" id="SSF50800">
    <property type="entry name" value="PK beta-barrel domain-like"/>
    <property type="match status" value="1"/>
</dbReference>
<dbReference type="EMBL" id="JACMHY010000002">
    <property type="protein sequence ID" value="MBC2865058.1"/>
    <property type="molecule type" value="Genomic_DNA"/>
</dbReference>
<dbReference type="PROSITE" id="PS51384">
    <property type="entry name" value="FAD_FR"/>
    <property type="match status" value="1"/>
</dbReference>
<dbReference type="PANTHER" id="PTHR30212:SF2">
    <property type="entry name" value="PROTEIN YIIM"/>
    <property type="match status" value="1"/>
</dbReference>
<dbReference type="Gene3D" id="3.40.50.80">
    <property type="entry name" value="Nucleotide-binding domain of ferredoxin-NADP reductase (FNR) module"/>
    <property type="match status" value="1"/>
</dbReference>
<dbReference type="InterPro" id="IPR052353">
    <property type="entry name" value="Benzoxazolinone_Detox_Enz"/>
</dbReference>
<dbReference type="AlphaFoldDB" id="A0A7X1LPN0"/>
<dbReference type="GO" id="GO:0051537">
    <property type="term" value="F:2 iron, 2 sulfur cluster binding"/>
    <property type="evidence" value="ECO:0007669"/>
    <property type="project" value="UniProtKB-KW"/>
</dbReference>
<organism evidence="6 7">
    <name type="scientific">Streptomyces mexicanus</name>
    <dbReference type="NCBI Taxonomy" id="178566"/>
    <lineage>
        <taxon>Bacteria</taxon>
        <taxon>Bacillati</taxon>
        <taxon>Actinomycetota</taxon>
        <taxon>Actinomycetes</taxon>
        <taxon>Kitasatosporales</taxon>
        <taxon>Streptomycetaceae</taxon>
        <taxon>Streptomyces</taxon>
    </lineage>
</organism>
<dbReference type="PROSITE" id="PS51340">
    <property type="entry name" value="MOSC"/>
    <property type="match status" value="1"/>
</dbReference>
<dbReference type="InterPro" id="IPR001433">
    <property type="entry name" value="OxRdtase_FAD/NAD-bd"/>
</dbReference>
<evidence type="ECO:0000256" key="2">
    <source>
        <dbReference type="ARBA" id="ARBA00023014"/>
    </source>
</evidence>
<gene>
    <name evidence="6" type="ORF">H1R13_08635</name>
</gene>
<dbReference type="Pfam" id="PF03473">
    <property type="entry name" value="MOSC"/>
    <property type="match status" value="1"/>
</dbReference>
<feature type="domain" description="FAD-binding FR-type" evidence="5">
    <location>
        <begin position="239"/>
        <end position="343"/>
    </location>
</feature>
<evidence type="ECO:0000313" key="7">
    <source>
        <dbReference type="Proteomes" id="UP000517694"/>
    </source>
</evidence>
<dbReference type="InterPro" id="IPR008333">
    <property type="entry name" value="Cbr1-like_FAD-bd_dom"/>
</dbReference>
<dbReference type="SUPFAM" id="SSF52343">
    <property type="entry name" value="Ferredoxin reductase-like, C-terminal NADP-linked domain"/>
    <property type="match status" value="1"/>
</dbReference>
<keyword evidence="2" id="KW-0411">Iron-sulfur</keyword>
<dbReference type="OrthoDB" id="9801223at2"/>
<keyword evidence="1" id="KW-0408">Iron</keyword>
<dbReference type="GO" id="GO:0030151">
    <property type="term" value="F:molybdenum ion binding"/>
    <property type="evidence" value="ECO:0007669"/>
    <property type="project" value="InterPro"/>
</dbReference>
<dbReference type="InterPro" id="IPR036010">
    <property type="entry name" value="2Fe-2S_ferredoxin-like_sf"/>
</dbReference>
<evidence type="ECO:0000256" key="1">
    <source>
        <dbReference type="ARBA" id="ARBA00022714"/>
    </source>
</evidence>
<dbReference type="Gene3D" id="2.40.33.20">
    <property type="entry name" value="PK beta-barrel domain-like"/>
    <property type="match status" value="1"/>
</dbReference>
<keyword evidence="7" id="KW-1185">Reference proteome</keyword>
<keyword evidence="1" id="KW-0001">2Fe-2S</keyword>
<dbReference type="InterPro" id="IPR012675">
    <property type="entry name" value="Beta-grasp_dom_sf"/>
</dbReference>
<dbReference type="InterPro" id="IPR039261">
    <property type="entry name" value="FNR_nucleotide-bd"/>
</dbReference>
<dbReference type="PANTHER" id="PTHR30212">
    <property type="entry name" value="PROTEIN YIIM"/>
    <property type="match status" value="1"/>
</dbReference>
<evidence type="ECO:0000256" key="3">
    <source>
        <dbReference type="SAM" id="MobiDB-lite"/>
    </source>
</evidence>
<proteinExistence type="predicted"/>
<feature type="region of interest" description="Disordered" evidence="3">
    <location>
        <begin position="212"/>
        <end position="234"/>
    </location>
</feature>
<name>A0A7X1LPN0_9ACTN</name>
<sequence>MATLLSVNVGMPKDVSWQGRTVRTGAWKVPVQGSRMVRRLNVEGDGQGDLAGHGGEIRAVLVYQLQSYQYWQKQLGRDDLTFGMFGENFTVDGLPDDDVCIGDRYRIGQAEFEVTQPRVTCYRVGMRLGEPAMASLLVAHHRPGFYLRVISEGHVQAGDEITLTRKGPEELSVADTDALLYLPGRDPAKLRKALDIPALSPGWQQSFRELAAAQQPTQEPGWPGERATAQQPREAPRWPGFKTMRVARIVPETPTVSSIYLKTTDGTPLPEARPGQYLSLRLPVADAAPAVRTYSLSSTSEEGTYRISVKHEPHGKVSSYIHTRLLPGDLLGVASPRGTFVLQEGTRPIALISAGIGATPVLAMLHHLAAKRDPRPVWWIHTAHDRAHHAFADETHTLLGRLPNAHEHIYYTCETAGPERSYITQGRPTASSLAVLGIPADADAYLCGPPAFMDDIAGFLRDRGLSPERIHTEQFSALPAINPGIAPTGAVRPHQPAGPRGTGPLITFARSGVTTPWSPAHASLLDLAEACDIPTRWSCRTGVCHTCITQLVAGDITYTTPPLELPEAGTILVCCSAPTTEVVLDL</sequence>
<dbReference type="SUPFAM" id="SSF54292">
    <property type="entry name" value="2Fe-2S ferredoxin-like"/>
    <property type="match status" value="1"/>
</dbReference>
<dbReference type="InterPro" id="IPR005163">
    <property type="entry name" value="Tri_helical_YiiM-like"/>
</dbReference>
<dbReference type="Pfam" id="PF00111">
    <property type="entry name" value="Fer2"/>
    <property type="match status" value="1"/>
</dbReference>
<evidence type="ECO:0000313" key="6">
    <source>
        <dbReference type="EMBL" id="MBC2865058.1"/>
    </source>
</evidence>
<dbReference type="CDD" id="cd00207">
    <property type="entry name" value="fer2"/>
    <property type="match status" value="1"/>
</dbReference>
<dbReference type="GO" id="GO:0016491">
    <property type="term" value="F:oxidoreductase activity"/>
    <property type="evidence" value="ECO:0007669"/>
    <property type="project" value="InterPro"/>
</dbReference>
<dbReference type="Gene3D" id="3.10.20.30">
    <property type="match status" value="1"/>
</dbReference>
<keyword evidence="1" id="KW-0479">Metal-binding</keyword>
<feature type="domain" description="MOSC" evidence="4">
    <location>
        <begin position="29"/>
        <end position="164"/>
    </location>
</feature>
<reference evidence="6 7" key="1">
    <citation type="submission" date="2020-08" db="EMBL/GenBank/DDBJ databases">
        <title>Whole-Genome Sequence of French Clinical Streptomyces mexicanus Strain Q0842.</title>
        <authorList>
            <person name="Boxberger M."/>
            <person name="La Scola B."/>
        </authorList>
    </citation>
    <scope>NUCLEOTIDE SEQUENCE [LARGE SCALE GENOMIC DNA]</scope>
    <source>
        <strain evidence="6 7">Marseille-Q0842</strain>
    </source>
</reference>
<dbReference type="SUPFAM" id="SSF63380">
    <property type="entry name" value="Riboflavin synthase domain-like"/>
    <property type="match status" value="1"/>
</dbReference>
<dbReference type="GO" id="GO:0030170">
    <property type="term" value="F:pyridoxal phosphate binding"/>
    <property type="evidence" value="ECO:0007669"/>
    <property type="project" value="InterPro"/>
</dbReference>
<dbReference type="Pfam" id="PF03475">
    <property type="entry name" value="YiiM_3-alpha"/>
    <property type="match status" value="1"/>
</dbReference>
<dbReference type="PRINTS" id="PR00410">
    <property type="entry name" value="PHEHYDRXLASE"/>
</dbReference>
<accession>A0A7X1LPN0</accession>
<dbReference type="InterPro" id="IPR017927">
    <property type="entry name" value="FAD-bd_FR_type"/>
</dbReference>
<dbReference type="Proteomes" id="UP000517694">
    <property type="component" value="Unassembled WGS sequence"/>
</dbReference>
<comment type="caution">
    <text evidence="6">The sequence shown here is derived from an EMBL/GenBank/DDBJ whole genome shotgun (WGS) entry which is preliminary data.</text>
</comment>
<dbReference type="Gene3D" id="2.40.30.10">
    <property type="entry name" value="Translation factors"/>
    <property type="match status" value="1"/>
</dbReference>
<dbReference type="RefSeq" id="WP_159662036.1">
    <property type="nucleotide sequence ID" value="NZ_JACMHY010000002.1"/>
</dbReference>
<evidence type="ECO:0000259" key="4">
    <source>
        <dbReference type="PROSITE" id="PS51340"/>
    </source>
</evidence>
<dbReference type="CDD" id="cd06184">
    <property type="entry name" value="flavohem_like_fad_nad_binding"/>
    <property type="match status" value="1"/>
</dbReference>
<protein>
    <submittedName>
        <fullName evidence="6">MOSC domain-containing protein</fullName>
    </submittedName>
</protein>
<dbReference type="InterPro" id="IPR011037">
    <property type="entry name" value="Pyrv_Knase-like_insert_dom_sf"/>
</dbReference>
<dbReference type="InterPro" id="IPR001041">
    <property type="entry name" value="2Fe-2S_ferredoxin-type"/>
</dbReference>
<dbReference type="InterPro" id="IPR017938">
    <property type="entry name" value="Riboflavin_synthase-like_b-brl"/>
</dbReference>